<dbReference type="InterPro" id="IPR051161">
    <property type="entry name" value="Mannose-6P_isomerase_type2"/>
</dbReference>
<evidence type="ECO:0000256" key="3">
    <source>
        <dbReference type="ARBA" id="ARBA00022679"/>
    </source>
</evidence>
<dbReference type="FunFam" id="3.90.550.10:FF:000046">
    <property type="entry name" value="Mannose-1-phosphate guanylyltransferase (GDP)"/>
    <property type="match status" value="1"/>
</dbReference>
<dbReference type="Gene3D" id="3.90.550.10">
    <property type="entry name" value="Spore Coat Polysaccharide Biosynthesis Protein SpsA, Chain A"/>
    <property type="match status" value="1"/>
</dbReference>
<proteinExistence type="inferred from homology"/>
<gene>
    <name evidence="10" type="ORF">G3570_14330</name>
</gene>
<evidence type="ECO:0000256" key="6">
    <source>
        <dbReference type="ARBA" id="ARBA00023134"/>
    </source>
</evidence>
<dbReference type="GO" id="GO:0009298">
    <property type="term" value="P:GDP-mannose biosynthetic process"/>
    <property type="evidence" value="ECO:0007669"/>
    <property type="project" value="TreeGrafter"/>
</dbReference>
<dbReference type="SUPFAM" id="SSF159283">
    <property type="entry name" value="Guanosine diphospho-D-mannose pyrophosphorylase/mannose-6-phosphate isomerase linker domain"/>
    <property type="match status" value="1"/>
</dbReference>
<dbReference type="InterPro" id="IPR054566">
    <property type="entry name" value="ManC/GMP-like_b-helix"/>
</dbReference>
<comment type="similarity">
    <text evidence="1">Belongs to the mannose-6-phosphate isomerase type 2 family.</text>
</comment>
<dbReference type="Proteomes" id="UP000473278">
    <property type="component" value="Unassembled WGS sequence"/>
</dbReference>
<dbReference type="InterPro" id="IPR049577">
    <property type="entry name" value="GMPP_N"/>
</dbReference>
<dbReference type="PANTHER" id="PTHR46390">
    <property type="entry name" value="MANNOSE-1-PHOSPHATE GUANYLYLTRANSFERASE"/>
    <property type="match status" value="1"/>
</dbReference>
<keyword evidence="4" id="KW-0548">Nucleotidyltransferase</keyword>
<dbReference type="InterPro" id="IPR005835">
    <property type="entry name" value="NTP_transferase_dom"/>
</dbReference>
<evidence type="ECO:0000256" key="1">
    <source>
        <dbReference type="ARBA" id="ARBA00006115"/>
    </source>
</evidence>
<feature type="domain" description="MannoseP isomerase/GMP-like beta-helix" evidence="9">
    <location>
        <begin position="303"/>
        <end position="351"/>
    </location>
</feature>
<dbReference type="Pfam" id="PF00483">
    <property type="entry name" value="NTP_transferase"/>
    <property type="match status" value="1"/>
</dbReference>
<evidence type="ECO:0000313" key="10">
    <source>
        <dbReference type="EMBL" id="NGP77822.1"/>
    </source>
</evidence>
<dbReference type="InterPro" id="IPR029044">
    <property type="entry name" value="Nucleotide-diphossugar_trans"/>
</dbReference>
<evidence type="ECO:0000256" key="5">
    <source>
        <dbReference type="ARBA" id="ARBA00022741"/>
    </source>
</evidence>
<accession>A0A6M1SXP9</accession>
<evidence type="ECO:0000313" key="11">
    <source>
        <dbReference type="Proteomes" id="UP000473278"/>
    </source>
</evidence>
<dbReference type="RefSeq" id="WP_165143518.1">
    <property type="nucleotide sequence ID" value="NZ_JAALLT010000004.1"/>
</dbReference>
<dbReference type="AlphaFoldDB" id="A0A6M1SXP9"/>
<sequence length="361" mass="40627">MLHAVIMAGGSGTRFWPRSTKEKPKQFLKIFGDRTMLQETVDRIEPVIPPERVWVITNERYMQLVKEQLPDVPESNIIGEPVARNTAPCVASAATLLQEKDPEATMVVLPADHSIGNPEKFITILETAAHKADEDDALITIGIRPDRPETGYGYIEFSKDSDETVKGHEVKKVVQFREKPDLKTARQFIFSGNFLWNSGMFVWKAAVIANQFKKHLPEVYEQMEELEPAVGTNEQGEAINNFYRNCPSISIDYGIMEKAETVYVVPGEFGWNDVGSWRAVYDLREKDEKGNVIQSDTAILESSENNLVHSENKKLITLVGVENLAVVETEDAILVCNLDESQGVKQIVEALKSNKDLEKYL</sequence>
<evidence type="ECO:0000256" key="7">
    <source>
        <dbReference type="ARBA" id="ARBA00047343"/>
    </source>
</evidence>
<dbReference type="PANTHER" id="PTHR46390:SF1">
    <property type="entry name" value="MANNOSE-1-PHOSPHATE GUANYLYLTRANSFERASE"/>
    <property type="match status" value="1"/>
</dbReference>
<dbReference type="EMBL" id="JAALLT010000004">
    <property type="protein sequence ID" value="NGP77822.1"/>
    <property type="molecule type" value="Genomic_DNA"/>
</dbReference>
<organism evidence="10 11">
    <name type="scientific">Halalkalibaculum roseum</name>
    <dbReference type="NCBI Taxonomy" id="2709311"/>
    <lineage>
        <taxon>Bacteria</taxon>
        <taxon>Pseudomonadati</taxon>
        <taxon>Balneolota</taxon>
        <taxon>Balneolia</taxon>
        <taxon>Balneolales</taxon>
        <taxon>Balneolaceae</taxon>
        <taxon>Halalkalibaculum</taxon>
    </lineage>
</organism>
<evidence type="ECO:0000256" key="2">
    <source>
        <dbReference type="ARBA" id="ARBA00012387"/>
    </source>
</evidence>
<keyword evidence="6" id="KW-0342">GTP-binding</keyword>
<dbReference type="SUPFAM" id="SSF53448">
    <property type="entry name" value="Nucleotide-diphospho-sugar transferases"/>
    <property type="match status" value="1"/>
</dbReference>
<comment type="catalytic activity">
    <reaction evidence="7">
        <text>alpha-D-mannose 1-phosphate + GTP + H(+) = GDP-alpha-D-mannose + diphosphate</text>
        <dbReference type="Rhea" id="RHEA:15229"/>
        <dbReference type="ChEBI" id="CHEBI:15378"/>
        <dbReference type="ChEBI" id="CHEBI:33019"/>
        <dbReference type="ChEBI" id="CHEBI:37565"/>
        <dbReference type="ChEBI" id="CHEBI:57527"/>
        <dbReference type="ChEBI" id="CHEBI:58409"/>
        <dbReference type="EC" id="2.7.7.13"/>
    </reaction>
</comment>
<evidence type="ECO:0000256" key="4">
    <source>
        <dbReference type="ARBA" id="ARBA00022695"/>
    </source>
</evidence>
<keyword evidence="5" id="KW-0547">Nucleotide-binding</keyword>
<comment type="caution">
    <text evidence="10">The sequence shown here is derived from an EMBL/GenBank/DDBJ whole genome shotgun (WGS) entry which is preliminary data.</text>
</comment>
<evidence type="ECO:0000259" key="9">
    <source>
        <dbReference type="Pfam" id="PF22640"/>
    </source>
</evidence>
<dbReference type="CDD" id="cd02509">
    <property type="entry name" value="GDP-M1P_Guanylyltransferase"/>
    <property type="match status" value="1"/>
</dbReference>
<name>A0A6M1SXP9_9BACT</name>
<feature type="domain" description="Nucleotidyl transferase" evidence="8">
    <location>
        <begin position="4"/>
        <end position="289"/>
    </location>
</feature>
<dbReference type="GO" id="GO:0005525">
    <property type="term" value="F:GTP binding"/>
    <property type="evidence" value="ECO:0007669"/>
    <property type="project" value="UniProtKB-KW"/>
</dbReference>
<reference evidence="10 11" key="1">
    <citation type="submission" date="2020-02" db="EMBL/GenBank/DDBJ databases">
        <title>Balneolaceae bacterium YR4-1, complete genome.</title>
        <authorList>
            <person name="Li Y."/>
            <person name="Wu S."/>
        </authorList>
    </citation>
    <scope>NUCLEOTIDE SEQUENCE [LARGE SCALE GENOMIC DNA]</scope>
    <source>
        <strain evidence="10 11">YR4-1</strain>
    </source>
</reference>
<protein>
    <recommendedName>
        <fullName evidence="2">mannose-1-phosphate guanylyltransferase</fullName>
        <ecNumber evidence="2">2.7.7.13</ecNumber>
    </recommendedName>
</protein>
<dbReference type="EC" id="2.7.7.13" evidence="2"/>
<dbReference type="GO" id="GO:0004475">
    <property type="term" value="F:mannose-1-phosphate guanylyltransferase (GTP) activity"/>
    <property type="evidence" value="ECO:0007669"/>
    <property type="project" value="UniProtKB-EC"/>
</dbReference>
<keyword evidence="3 10" id="KW-0808">Transferase</keyword>
<keyword evidence="11" id="KW-1185">Reference proteome</keyword>
<dbReference type="Pfam" id="PF22640">
    <property type="entry name" value="ManC_GMP_beta-helix"/>
    <property type="match status" value="1"/>
</dbReference>
<evidence type="ECO:0000259" key="8">
    <source>
        <dbReference type="Pfam" id="PF00483"/>
    </source>
</evidence>